<accession>A0A8H8QSB1</accession>
<dbReference type="AlphaFoldDB" id="A0A8H8QSB1"/>
<evidence type="ECO:0000313" key="2">
    <source>
        <dbReference type="Proteomes" id="UP000658997"/>
    </source>
</evidence>
<organism evidence="1 2">
    <name type="scientific">Ustilago bromivora</name>
    <dbReference type="NCBI Taxonomy" id="307758"/>
    <lineage>
        <taxon>Eukaryota</taxon>
        <taxon>Fungi</taxon>
        <taxon>Dikarya</taxon>
        <taxon>Basidiomycota</taxon>
        <taxon>Ustilaginomycotina</taxon>
        <taxon>Ustilaginomycetes</taxon>
        <taxon>Ustilaginales</taxon>
        <taxon>Ustilaginaceae</taxon>
        <taxon>Ustilago</taxon>
    </lineage>
</organism>
<proteinExistence type="predicted"/>
<gene>
    <name evidence="1" type="ORF">UBRO2_05793</name>
</gene>
<comment type="caution">
    <text evidence="1">The sequence shown here is derived from an EMBL/GenBank/DDBJ whole genome shotgun (WGS) entry which is preliminary data.</text>
</comment>
<name>A0A8H8QSB1_9BASI</name>
<keyword evidence="2" id="KW-1185">Reference proteome</keyword>
<dbReference type="EMBL" id="ULHB01000211">
    <property type="protein sequence ID" value="SYW85354.1"/>
    <property type="molecule type" value="Genomic_DNA"/>
</dbReference>
<evidence type="ECO:0000313" key="1">
    <source>
        <dbReference type="EMBL" id="SYW85354.1"/>
    </source>
</evidence>
<protein>
    <submittedName>
        <fullName evidence="1">Uncharacterized protein</fullName>
    </submittedName>
</protein>
<dbReference type="Proteomes" id="UP000658997">
    <property type="component" value="Unassembled WGS sequence"/>
</dbReference>
<sequence>MASATLSNYARTERAINRGPDVYPFWDADLNTQVSHQNHGQVQGYCPLLEALRPHLLKCPVSVRQAAIDEALAARKAILTTYWNKNPPRGPIPTLSHRSKAKDRQNGFSIFLSPSSSTIVFDEGAAVKAPRTVSSVDVHTFSRSAHEDGSLGAPKLKIAPKTVKRCSGGQDNTLGCEEDTWVKICLRSQRGRHFLKDHCKAVSQSRTTKLKAGHEWGIQLDRYGDWCFLLSYNVPTSVVPQEQSLKQAIVVKSVDPGVRTPFAVYSSDGCMLDVGSQDNAAATAANDF</sequence>
<reference evidence="1" key="1">
    <citation type="submission" date="2018-08" db="EMBL/GenBank/DDBJ databases">
        <authorList>
            <person name="Guldener U."/>
        </authorList>
    </citation>
    <scope>NUCLEOTIDE SEQUENCE</scope>
    <source>
        <strain evidence="1">UB2</strain>
    </source>
</reference>